<feature type="domain" description="Alcohol dehydrogenase-like C-terminal" evidence="6">
    <location>
        <begin position="167"/>
        <end position="294"/>
    </location>
</feature>
<dbReference type="InterPro" id="IPR013149">
    <property type="entry name" value="ADH-like_C"/>
</dbReference>
<protein>
    <submittedName>
        <fullName evidence="7">Zinc-binding dehydrogenase</fullName>
    </submittedName>
</protein>
<gene>
    <name evidence="7" type="ORF">K0B96_14295</name>
</gene>
<organism evidence="7 8">
    <name type="scientific">Horticoccus luteus</name>
    <dbReference type="NCBI Taxonomy" id="2862869"/>
    <lineage>
        <taxon>Bacteria</taxon>
        <taxon>Pseudomonadati</taxon>
        <taxon>Verrucomicrobiota</taxon>
        <taxon>Opitutia</taxon>
        <taxon>Opitutales</taxon>
        <taxon>Opitutaceae</taxon>
        <taxon>Horticoccus</taxon>
    </lineage>
</organism>
<evidence type="ECO:0000259" key="6">
    <source>
        <dbReference type="Pfam" id="PF00107"/>
    </source>
</evidence>
<comment type="similarity">
    <text evidence="2">Belongs to the zinc-containing alcohol dehydrogenase family.</text>
</comment>
<dbReference type="GO" id="GO:0046872">
    <property type="term" value="F:metal ion binding"/>
    <property type="evidence" value="ECO:0007669"/>
    <property type="project" value="UniProtKB-KW"/>
</dbReference>
<reference evidence="7" key="1">
    <citation type="submission" date="2021-08" db="EMBL/GenBank/DDBJ databases">
        <title>Genome of a novel bacterium of the phylum Verrucomicrobia, Oleiharenicola sp. KSB-15.</title>
        <authorList>
            <person name="Chung J.-H."/>
            <person name="Ahn J.-H."/>
            <person name="Yoon Y."/>
            <person name="Kim D.-Y."/>
            <person name="An S.-H."/>
            <person name="Park I."/>
            <person name="Yeon J."/>
        </authorList>
    </citation>
    <scope>NUCLEOTIDE SEQUENCE</scope>
    <source>
        <strain evidence="7">KSB-15</strain>
    </source>
</reference>
<name>A0A8F9TUP4_9BACT</name>
<sequence>MKSHAVVFTGPNQVAYQEINSPEPGPEDVVVELHHSWISNGTEGSFLRGERLSGDVAWQPGDPAPFPMVAGYQKVGRITHVGAAAPGFAIGDWVFASMSRVEGMFDNQFAGHVSPSVCDHRAVQRLPAGANPLAFSGLVLTQVGFNCGSRSPVAAGQVAVVMGDGLVGQWSGQTLAARGAKVVLVGRHEDRLARFRRFGSVVRAGADYGVPAVQALGLGPVNFLIETVGDVNVLHRYLPLMARNSHMVIAGFYKPSGDVNLQAALQTFRNYEISFDLASGATRERLDETLRWIADGRLDPLCCLSHRFPVEQAADAWRLIETKREPVLGVVLDWPASRRA</sequence>
<dbReference type="PANTHER" id="PTHR43350">
    <property type="entry name" value="NAD-DEPENDENT ALCOHOL DEHYDROGENASE"/>
    <property type="match status" value="1"/>
</dbReference>
<evidence type="ECO:0000256" key="4">
    <source>
        <dbReference type="ARBA" id="ARBA00022833"/>
    </source>
</evidence>
<dbReference type="SUPFAM" id="SSF50129">
    <property type="entry name" value="GroES-like"/>
    <property type="match status" value="1"/>
</dbReference>
<dbReference type="Pfam" id="PF00107">
    <property type="entry name" value="ADH_zinc_N"/>
    <property type="match status" value="1"/>
</dbReference>
<dbReference type="InterPro" id="IPR036291">
    <property type="entry name" value="NAD(P)-bd_dom_sf"/>
</dbReference>
<dbReference type="GO" id="GO:0016491">
    <property type="term" value="F:oxidoreductase activity"/>
    <property type="evidence" value="ECO:0007669"/>
    <property type="project" value="UniProtKB-KW"/>
</dbReference>
<dbReference type="Gene3D" id="3.90.180.10">
    <property type="entry name" value="Medium-chain alcohol dehydrogenases, catalytic domain"/>
    <property type="match status" value="1"/>
</dbReference>
<evidence type="ECO:0000256" key="1">
    <source>
        <dbReference type="ARBA" id="ARBA00001947"/>
    </source>
</evidence>
<evidence type="ECO:0000256" key="5">
    <source>
        <dbReference type="ARBA" id="ARBA00023002"/>
    </source>
</evidence>
<keyword evidence="3" id="KW-0479">Metal-binding</keyword>
<keyword evidence="5" id="KW-0560">Oxidoreductase</keyword>
<evidence type="ECO:0000313" key="8">
    <source>
        <dbReference type="Proteomes" id="UP000825051"/>
    </source>
</evidence>
<keyword evidence="8" id="KW-1185">Reference proteome</keyword>
<dbReference type="Proteomes" id="UP000825051">
    <property type="component" value="Chromosome"/>
</dbReference>
<dbReference type="InterPro" id="IPR011032">
    <property type="entry name" value="GroES-like_sf"/>
</dbReference>
<evidence type="ECO:0000313" key="7">
    <source>
        <dbReference type="EMBL" id="QYM78455.1"/>
    </source>
</evidence>
<comment type="cofactor">
    <cofactor evidence="1">
        <name>Zn(2+)</name>
        <dbReference type="ChEBI" id="CHEBI:29105"/>
    </cofactor>
</comment>
<accession>A0A8F9TUP4</accession>
<proteinExistence type="inferred from homology"/>
<dbReference type="AlphaFoldDB" id="A0A8F9TUP4"/>
<keyword evidence="4" id="KW-0862">Zinc</keyword>
<dbReference type="KEGG" id="ole:K0B96_14295"/>
<evidence type="ECO:0000256" key="3">
    <source>
        <dbReference type="ARBA" id="ARBA00022723"/>
    </source>
</evidence>
<dbReference type="EMBL" id="CP080507">
    <property type="protein sequence ID" value="QYM78455.1"/>
    <property type="molecule type" value="Genomic_DNA"/>
</dbReference>
<dbReference type="SUPFAM" id="SSF51735">
    <property type="entry name" value="NAD(P)-binding Rossmann-fold domains"/>
    <property type="match status" value="1"/>
</dbReference>
<dbReference type="PANTHER" id="PTHR43350:SF19">
    <property type="entry name" value="D-GULOSIDE 3-DEHYDROGENASE"/>
    <property type="match status" value="1"/>
</dbReference>
<dbReference type="RefSeq" id="WP_220161559.1">
    <property type="nucleotide sequence ID" value="NZ_CP080507.1"/>
</dbReference>
<evidence type="ECO:0000256" key="2">
    <source>
        <dbReference type="ARBA" id="ARBA00008072"/>
    </source>
</evidence>